<evidence type="ECO:0000256" key="1">
    <source>
        <dbReference type="SAM" id="MobiDB-lite"/>
    </source>
</evidence>
<name>A0AAV7LFQ4_PLEWA</name>
<dbReference type="AlphaFoldDB" id="A0AAV7LFQ4"/>
<evidence type="ECO:0000313" key="2">
    <source>
        <dbReference type="EMBL" id="KAJ1089339.1"/>
    </source>
</evidence>
<accession>A0AAV7LFQ4</accession>
<feature type="compositionally biased region" description="Basic and acidic residues" evidence="1">
    <location>
        <begin position="73"/>
        <end position="83"/>
    </location>
</feature>
<comment type="caution">
    <text evidence="2">The sequence shown here is derived from an EMBL/GenBank/DDBJ whole genome shotgun (WGS) entry which is preliminary data.</text>
</comment>
<reference evidence="2" key="1">
    <citation type="journal article" date="2022" name="bioRxiv">
        <title>Sequencing and chromosome-scale assembly of the giantPleurodeles waltlgenome.</title>
        <authorList>
            <person name="Brown T."/>
            <person name="Elewa A."/>
            <person name="Iarovenko S."/>
            <person name="Subramanian E."/>
            <person name="Araus A.J."/>
            <person name="Petzold A."/>
            <person name="Susuki M."/>
            <person name="Suzuki K.-i.T."/>
            <person name="Hayashi T."/>
            <person name="Toyoda A."/>
            <person name="Oliveira C."/>
            <person name="Osipova E."/>
            <person name="Leigh N.D."/>
            <person name="Simon A."/>
            <person name="Yun M.H."/>
        </authorList>
    </citation>
    <scope>NUCLEOTIDE SEQUENCE</scope>
    <source>
        <strain evidence="2">20211129_DDA</strain>
        <tissue evidence="2">Liver</tissue>
    </source>
</reference>
<feature type="region of interest" description="Disordered" evidence="1">
    <location>
        <begin position="1"/>
        <end position="98"/>
    </location>
</feature>
<evidence type="ECO:0000313" key="3">
    <source>
        <dbReference type="Proteomes" id="UP001066276"/>
    </source>
</evidence>
<dbReference type="Proteomes" id="UP001066276">
    <property type="component" value="Chromosome 11"/>
</dbReference>
<protein>
    <submittedName>
        <fullName evidence="2">Uncharacterized protein</fullName>
    </submittedName>
</protein>
<dbReference type="EMBL" id="JANPWB010000015">
    <property type="protein sequence ID" value="KAJ1089339.1"/>
    <property type="molecule type" value="Genomic_DNA"/>
</dbReference>
<keyword evidence="3" id="KW-1185">Reference proteome</keyword>
<proteinExistence type="predicted"/>
<organism evidence="2 3">
    <name type="scientific">Pleurodeles waltl</name>
    <name type="common">Iberian ribbed newt</name>
    <dbReference type="NCBI Taxonomy" id="8319"/>
    <lineage>
        <taxon>Eukaryota</taxon>
        <taxon>Metazoa</taxon>
        <taxon>Chordata</taxon>
        <taxon>Craniata</taxon>
        <taxon>Vertebrata</taxon>
        <taxon>Euteleostomi</taxon>
        <taxon>Amphibia</taxon>
        <taxon>Batrachia</taxon>
        <taxon>Caudata</taxon>
        <taxon>Salamandroidea</taxon>
        <taxon>Salamandridae</taxon>
        <taxon>Pleurodelinae</taxon>
        <taxon>Pleurodeles</taxon>
    </lineage>
</organism>
<feature type="compositionally biased region" description="Basic and acidic residues" evidence="1">
    <location>
        <begin position="1"/>
        <end position="25"/>
    </location>
</feature>
<gene>
    <name evidence="2" type="ORF">NDU88_002490</name>
</gene>
<sequence length="98" mass="10726">MTGKEAGRTETHKKQRPSSREKEKNPGSNAHAAALTTKRVRKYSKGDPAAQTALVREERRGPKKITGSSGGEEELKLLLDTKGRANTPESIRGRSFPL</sequence>